<gene>
    <name evidence="1" type="ORF">LCB40_14720</name>
</gene>
<keyword evidence="2" id="KW-1185">Reference proteome</keyword>
<dbReference type="EMBL" id="BMAY01000013">
    <property type="protein sequence ID" value="GFZ27592.1"/>
    <property type="molecule type" value="Genomic_DNA"/>
</dbReference>
<protein>
    <submittedName>
        <fullName evidence="1">Uncharacterized protein</fullName>
    </submittedName>
</protein>
<evidence type="ECO:0000313" key="2">
    <source>
        <dbReference type="Proteomes" id="UP000677218"/>
    </source>
</evidence>
<organism evidence="1 2">
    <name type="scientific">Lactobacillus corticis</name>
    <dbReference type="NCBI Taxonomy" id="2201249"/>
    <lineage>
        <taxon>Bacteria</taxon>
        <taxon>Bacillati</taxon>
        <taxon>Bacillota</taxon>
        <taxon>Bacilli</taxon>
        <taxon>Lactobacillales</taxon>
        <taxon>Lactobacillaceae</taxon>
        <taxon>Lactobacillus</taxon>
    </lineage>
</organism>
<accession>A0A916QJP5</accession>
<dbReference type="Proteomes" id="UP000677218">
    <property type="component" value="Unassembled WGS sequence"/>
</dbReference>
<comment type="caution">
    <text evidence="1">The sequence shown here is derived from an EMBL/GenBank/DDBJ whole genome shotgun (WGS) entry which is preliminary data.</text>
</comment>
<proteinExistence type="predicted"/>
<name>A0A916QJP5_9LACO</name>
<dbReference type="RefSeq" id="WP_212781274.1">
    <property type="nucleotide sequence ID" value="NZ_BMAY01000013.1"/>
</dbReference>
<evidence type="ECO:0000313" key="1">
    <source>
        <dbReference type="EMBL" id="GFZ27592.1"/>
    </source>
</evidence>
<dbReference type="AlphaFoldDB" id="A0A916QJP5"/>
<reference evidence="1" key="1">
    <citation type="submission" date="2020-08" db="EMBL/GenBank/DDBJ databases">
        <title>Taxonomic study for Lactobacillus species isolated from hardwood bark.</title>
        <authorList>
            <person name="Tohno M."/>
            <person name="Tanizawa Y."/>
        </authorList>
    </citation>
    <scope>NUCLEOTIDE SEQUENCE</scope>
    <source>
        <strain evidence="1">B40</strain>
    </source>
</reference>
<sequence length="91" mass="10552">MEKEIYSFEHRTDQLLSRVEIDLVSRPEGKVWAVGAVMVNPSADQTAEYANLYGQIAKFNQKYNFPLWLLDPSFKSYIVEHAPANEVLYRN</sequence>